<dbReference type="Proteomes" id="UP000027002">
    <property type="component" value="Chromosome 6"/>
</dbReference>
<dbReference type="InterPro" id="IPR051678">
    <property type="entry name" value="AGP_Transferase"/>
</dbReference>
<evidence type="ECO:0000313" key="4">
    <source>
        <dbReference type="Proteomes" id="UP000027002"/>
    </source>
</evidence>
<reference evidence="2" key="1">
    <citation type="journal article" date="2016" name="Genome Announc.">
        <title>Genome Sequence of Ustilaginoidea virens IPU010, a Rice Pathogenic Fungus Causing False Smut.</title>
        <authorList>
            <person name="Kumagai T."/>
            <person name="Ishii T."/>
            <person name="Terai G."/>
            <person name="Umemura M."/>
            <person name="Machida M."/>
            <person name="Asai K."/>
        </authorList>
    </citation>
    <scope>NUCLEOTIDE SEQUENCE [LARGE SCALE GENOMIC DNA]</scope>
    <source>
        <strain evidence="2">IPU010</strain>
    </source>
</reference>
<dbReference type="EMBL" id="BBTG02000029">
    <property type="protein sequence ID" value="GAO20060.1"/>
    <property type="molecule type" value="Genomic_DNA"/>
</dbReference>
<dbReference type="GeneID" id="66068372"/>
<protein>
    <recommendedName>
        <fullName evidence="1">Aminoglycoside phosphotransferase domain-containing protein</fullName>
    </recommendedName>
</protein>
<name>A0A063BNJ6_USTVR</name>
<dbReference type="PANTHER" id="PTHR21310:SF15">
    <property type="entry name" value="AMINOGLYCOSIDE PHOSPHOTRANSFERASE DOMAIN-CONTAINING PROTEIN"/>
    <property type="match status" value="1"/>
</dbReference>
<keyword evidence="4" id="KW-1185">Reference proteome</keyword>
<dbReference type="STRING" id="1159556.A0A063BNJ6"/>
<dbReference type="SUPFAM" id="SSF56112">
    <property type="entry name" value="Protein kinase-like (PK-like)"/>
    <property type="match status" value="1"/>
</dbReference>
<evidence type="ECO:0000259" key="1">
    <source>
        <dbReference type="Pfam" id="PF01636"/>
    </source>
</evidence>
<evidence type="ECO:0000313" key="3">
    <source>
        <dbReference type="EMBL" id="QUC23354.1"/>
    </source>
</evidence>
<dbReference type="InterPro" id="IPR002575">
    <property type="entry name" value="Aminoglycoside_PTrfase"/>
</dbReference>
<dbReference type="AlphaFoldDB" id="A0A063BNJ6"/>
<feature type="domain" description="Aminoglycoside phosphotransferase" evidence="1">
    <location>
        <begin position="68"/>
        <end position="304"/>
    </location>
</feature>
<dbReference type="EMBL" id="CP072758">
    <property type="protein sequence ID" value="QUC23354.1"/>
    <property type="molecule type" value="Genomic_DNA"/>
</dbReference>
<evidence type="ECO:0000313" key="2">
    <source>
        <dbReference type="EMBL" id="GAO20060.1"/>
    </source>
</evidence>
<sequence length="409" mass="45975">MSLNDKHAALIRSILQDRFLLAPNAFKIEPVKEAKNNHVFLLKLTSPTLEPSPPSNQVFTTPIPAKTSRLVFRIPKENVSLEDSVRIRNEVAFLTLAREALSPIGPSLTPAVFGWSDTVSDSSFGWILEEWKTGEHLTIQKLVKLGDETQRLVLGQMAKVAKCLQDYQLPDSATEFGGLTFDEEGTIKSTKSVIPCGGPFPSYGAFLKGTFRWQLEASERSTHVNGWRDYPELRKRIDAFFADGLDGVIAKVPKQKPTLVNADIAFVNLRFDPATYRLTAVLDFDFSHVGAPISEHLFSFWDWDALLPSQANPVGSLREWMLEGFPKDVEDCFKVNRLWDDMLADAHAQKPSTIAGAGLMADLWWFSQELCQAYWFMERIVGKSSAKELEEKKKDSAAKLDKYLALWGF</sequence>
<reference evidence="3" key="3">
    <citation type="submission" date="2020-03" db="EMBL/GenBank/DDBJ databases">
        <title>A mixture of massive structural variations and highly conserved coding sequences in Ustilaginoidea virens genome.</title>
        <authorList>
            <person name="Zhang K."/>
            <person name="Zhao Z."/>
            <person name="Zhang Z."/>
            <person name="Li Y."/>
            <person name="Hsiang T."/>
            <person name="Sun W."/>
        </authorList>
    </citation>
    <scope>NUCLEOTIDE SEQUENCE</scope>
    <source>
        <strain evidence="3">UV-8b</strain>
    </source>
</reference>
<dbReference type="PANTHER" id="PTHR21310">
    <property type="entry name" value="AMINOGLYCOSIDE PHOSPHOTRANSFERASE-RELATED-RELATED"/>
    <property type="match status" value="1"/>
</dbReference>
<dbReference type="KEGG" id="uvi:66068372"/>
<proteinExistence type="predicted"/>
<dbReference type="Proteomes" id="UP000054053">
    <property type="component" value="Unassembled WGS sequence"/>
</dbReference>
<dbReference type="HOGENOM" id="CLU_046553_1_0_1"/>
<dbReference type="OrthoDB" id="2831558at2759"/>
<dbReference type="RefSeq" id="XP_043001027.1">
    <property type="nucleotide sequence ID" value="XM_043145092.1"/>
</dbReference>
<accession>A0A063BNJ6</accession>
<dbReference type="Gene3D" id="3.90.1200.10">
    <property type="match status" value="1"/>
</dbReference>
<dbReference type="InterPro" id="IPR011009">
    <property type="entry name" value="Kinase-like_dom_sf"/>
</dbReference>
<dbReference type="Pfam" id="PF01636">
    <property type="entry name" value="APH"/>
    <property type="match status" value="1"/>
</dbReference>
<organism evidence="2 5">
    <name type="scientific">Ustilaginoidea virens</name>
    <name type="common">Rice false smut fungus</name>
    <name type="synonym">Villosiclava virens</name>
    <dbReference type="NCBI Taxonomy" id="1159556"/>
    <lineage>
        <taxon>Eukaryota</taxon>
        <taxon>Fungi</taxon>
        <taxon>Dikarya</taxon>
        <taxon>Ascomycota</taxon>
        <taxon>Pezizomycotina</taxon>
        <taxon>Sordariomycetes</taxon>
        <taxon>Hypocreomycetidae</taxon>
        <taxon>Hypocreales</taxon>
        <taxon>Clavicipitaceae</taxon>
        <taxon>Ustilaginoidea</taxon>
    </lineage>
</organism>
<gene>
    <name evidence="3" type="ORF">UV8b_07595</name>
    <name evidence="2" type="ORF">UVI_02045900</name>
</gene>
<evidence type="ECO:0000313" key="5">
    <source>
        <dbReference type="Proteomes" id="UP000054053"/>
    </source>
</evidence>
<reference evidence="5" key="2">
    <citation type="journal article" date="2016" name="Genome Announc.">
        <title>Genome sequence of Ustilaginoidea virens IPU010, a rice pathogenic fungus causing false smut.</title>
        <authorList>
            <person name="Kumagai T."/>
            <person name="Ishii T."/>
            <person name="Terai G."/>
            <person name="Umemura M."/>
            <person name="Machida M."/>
            <person name="Asai K."/>
        </authorList>
    </citation>
    <scope>NUCLEOTIDE SEQUENCE [LARGE SCALE GENOMIC DNA]</scope>
    <source>
        <strain evidence="5">IPU010</strain>
    </source>
</reference>